<dbReference type="RefSeq" id="WP_345435683.1">
    <property type="nucleotide sequence ID" value="NZ_BAABKO010000001.1"/>
</dbReference>
<protein>
    <submittedName>
        <fullName evidence="3">ABC transporter family substrate-binding protein</fullName>
    </submittedName>
</protein>
<gene>
    <name evidence="3" type="ORF">GCM10023351_05420</name>
</gene>
<dbReference type="Proteomes" id="UP001501645">
    <property type="component" value="Unassembled WGS sequence"/>
</dbReference>
<feature type="domain" description="Solute-binding protein family 5" evidence="2">
    <location>
        <begin position="116"/>
        <end position="478"/>
    </location>
</feature>
<evidence type="ECO:0000313" key="3">
    <source>
        <dbReference type="EMBL" id="GAA4765426.1"/>
    </source>
</evidence>
<dbReference type="SUPFAM" id="SSF53850">
    <property type="entry name" value="Periplasmic binding protein-like II"/>
    <property type="match status" value="1"/>
</dbReference>
<reference evidence="4" key="1">
    <citation type="journal article" date="2019" name="Int. J. Syst. Evol. Microbiol.">
        <title>The Global Catalogue of Microorganisms (GCM) 10K type strain sequencing project: providing services to taxonomists for standard genome sequencing and annotation.</title>
        <authorList>
            <consortium name="The Broad Institute Genomics Platform"/>
            <consortium name="The Broad Institute Genome Sequencing Center for Infectious Disease"/>
            <person name="Wu L."/>
            <person name="Ma J."/>
        </authorList>
    </citation>
    <scope>NUCLEOTIDE SEQUENCE [LARGE SCALE GENOMIC DNA]</scope>
    <source>
        <strain evidence="4">JCM 18537</strain>
    </source>
</reference>
<feature type="chain" id="PRO_5047398677" evidence="1">
    <location>
        <begin position="25"/>
        <end position="571"/>
    </location>
</feature>
<keyword evidence="1" id="KW-0732">Signal</keyword>
<dbReference type="CDD" id="cd08501">
    <property type="entry name" value="PBP2_Lpqw"/>
    <property type="match status" value="1"/>
</dbReference>
<feature type="signal peptide" evidence="1">
    <location>
        <begin position="1"/>
        <end position="24"/>
    </location>
</feature>
<evidence type="ECO:0000256" key="1">
    <source>
        <dbReference type="SAM" id="SignalP"/>
    </source>
</evidence>
<dbReference type="EMBL" id="BAABKO010000001">
    <property type="protein sequence ID" value="GAA4765426.1"/>
    <property type="molecule type" value="Genomic_DNA"/>
</dbReference>
<dbReference type="PANTHER" id="PTHR30290">
    <property type="entry name" value="PERIPLASMIC BINDING COMPONENT OF ABC TRANSPORTER"/>
    <property type="match status" value="1"/>
</dbReference>
<comment type="caution">
    <text evidence="3">The sequence shown here is derived from an EMBL/GenBank/DDBJ whole genome shotgun (WGS) entry which is preliminary data.</text>
</comment>
<dbReference type="InterPro" id="IPR000914">
    <property type="entry name" value="SBP_5_dom"/>
</dbReference>
<proteinExistence type="predicted"/>
<name>A0ABP8ZTQ3_9MICO</name>
<sequence length="571" mass="62399">MKHQRWIGATAAFGALALVLSACAAGGGDGGDGSGGEEPTEIVGADYNPQERDALEQGGEVTWPISEITPQQNGFHADATVDTQTLQAWFTPQVILAEPEGGAVLNPNYIEDRVVDEVDGKTVVTYTINPDAVWNDGTPIDWTAFENTWIANRSYEEGYNPSSTDGYDVIESVAAGEDDKQVVVTFSQVYPWTDFMFSGLLHPAVDSPEVFNEGFIDDPHAEWGAGPYTIDTFDANGGTVTFVPNENWWGDEPLLDKVTFRQLDDTAEINAFRNGEIDLAVTNTEDRLSQVSDMEGIEIYRAQRTSNNLLEINAEREQFADVAVREAIFKAIDREQIKEVVWNGLNYTEEDAGSFNMYPFEEGYVDALSEAGWSFDVDEANAILDEAGWVAGDDGIREKDGLRLEGRLPTFGDDPVVEARARVIQTQLAEIGVELTIDARPVSDFSTVLTTKDWDLVMLSFVSGSASGVQFMCQIYCTDSSLNLSATGTPEIDERIAEVNALPTKEEQNEAGMALESEIMAETWGILPLYSGPWINAVTSGIANLTPEGYTGLDLYGVQPVENQGWMASAE</sequence>
<dbReference type="Gene3D" id="3.10.105.10">
    <property type="entry name" value="Dipeptide-binding Protein, Domain 3"/>
    <property type="match status" value="1"/>
</dbReference>
<keyword evidence="4" id="KW-1185">Reference proteome</keyword>
<organism evidence="3 4">
    <name type="scientific">Microbacterium gilvum</name>
    <dbReference type="NCBI Taxonomy" id="1336204"/>
    <lineage>
        <taxon>Bacteria</taxon>
        <taxon>Bacillati</taxon>
        <taxon>Actinomycetota</taxon>
        <taxon>Actinomycetes</taxon>
        <taxon>Micrococcales</taxon>
        <taxon>Microbacteriaceae</taxon>
        <taxon>Microbacterium</taxon>
    </lineage>
</organism>
<accession>A0ABP8ZTQ3</accession>
<evidence type="ECO:0000259" key="2">
    <source>
        <dbReference type="Pfam" id="PF00496"/>
    </source>
</evidence>
<dbReference type="PANTHER" id="PTHR30290:SF65">
    <property type="entry name" value="MONOACYL PHOSPHATIDYLINOSITOL TETRAMANNOSIDE-BINDING PROTEIN LPQW-RELATED"/>
    <property type="match status" value="1"/>
</dbReference>
<dbReference type="InterPro" id="IPR039424">
    <property type="entry name" value="SBP_5"/>
</dbReference>
<dbReference type="Pfam" id="PF00496">
    <property type="entry name" value="SBP_bac_5"/>
    <property type="match status" value="1"/>
</dbReference>
<evidence type="ECO:0000313" key="4">
    <source>
        <dbReference type="Proteomes" id="UP001501645"/>
    </source>
</evidence>
<dbReference type="Gene3D" id="3.90.76.10">
    <property type="entry name" value="Dipeptide-binding Protein, Domain 1"/>
    <property type="match status" value="1"/>
</dbReference>
<dbReference type="PROSITE" id="PS51257">
    <property type="entry name" value="PROKAR_LIPOPROTEIN"/>
    <property type="match status" value="1"/>
</dbReference>